<dbReference type="EMBL" id="JAWWNJ010000130">
    <property type="protein sequence ID" value="KAK6987714.1"/>
    <property type="molecule type" value="Genomic_DNA"/>
</dbReference>
<feature type="region of interest" description="Disordered" evidence="1">
    <location>
        <begin position="60"/>
        <end position="83"/>
    </location>
</feature>
<comment type="caution">
    <text evidence="2">The sequence shown here is derived from an EMBL/GenBank/DDBJ whole genome shotgun (WGS) entry which is preliminary data.</text>
</comment>
<evidence type="ECO:0000313" key="3">
    <source>
        <dbReference type="Proteomes" id="UP001362999"/>
    </source>
</evidence>
<sequence>MEPYKRIYPLLAPIPRLKENSPSSQPFDLCTFCELAPSPQLHLLLAAAPPVTLYSPHIATTTTPTHRPPATQRPHPTHFSLRTPPHNTTSHLMDNFTEFTDIFANISAVAQENPNEPLVDEDTRVGFGGGFCVVA</sequence>
<name>A0AAV9ZMR0_9AGAR</name>
<organism evidence="2 3">
    <name type="scientific">Favolaschia claudopus</name>
    <dbReference type="NCBI Taxonomy" id="2862362"/>
    <lineage>
        <taxon>Eukaryota</taxon>
        <taxon>Fungi</taxon>
        <taxon>Dikarya</taxon>
        <taxon>Basidiomycota</taxon>
        <taxon>Agaricomycotina</taxon>
        <taxon>Agaricomycetes</taxon>
        <taxon>Agaricomycetidae</taxon>
        <taxon>Agaricales</taxon>
        <taxon>Marasmiineae</taxon>
        <taxon>Mycenaceae</taxon>
        <taxon>Favolaschia</taxon>
    </lineage>
</organism>
<reference evidence="2 3" key="1">
    <citation type="journal article" date="2024" name="J Genomics">
        <title>Draft genome sequencing and assembly of Favolaschia claudopus CIRM-BRFM 2984 isolated from oak limbs.</title>
        <authorList>
            <person name="Navarro D."/>
            <person name="Drula E."/>
            <person name="Chaduli D."/>
            <person name="Cazenave R."/>
            <person name="Ahrendt S."/>
            <person name="Wang J."/>
            <person name="Lipzen A."/>
            <person name="Daum C."/>
            <person name="Barry K."/>
            <person name="Grigoriev I.V."/>
            <person name="Favel A."/>
            <person name="Rosso M.N."/>
            <person name="Martin F."/>
        </authorList>
    </citation>
    <scope>NUCLEOTIDE SEQUENCE [LARGE SCALE GENOMIC DNA]</scope>
    <source>
        <strain evidence="2 3">CIRM-BRFM 2984</strain>
    </source>
</reference>
<dbReference type="AlphaFoldDB" id="A0AAV9ZMR0"/>
<accession>A0AAV9ZMR0</accession>
<evidence type="ECO:0000313" key="2">
    <source>
        <dbReference type="EMBL" id="KAK6987714.1"/>
    </source>
</evidence>
<keyword evidence="3" id="KW-1185">Reference proteome</keyword>
<dbReference type="Proteomes" id="UP001362999">
    <property type="component" value="Unassembled WGS sequence"/>
</dbReference>
<feature type="compositionally biased region" description="Low complexity" evidence="1">
    <location>
        <begin position="60"/>
        <end position="78"/>
    </location>
</feature>
<gene>
    <name evidence="2" type="ORF">R3P38DRAFT_3230473</name>
</gene>
<evidence type="ECO:0000256" key="1">
    <source>
        <dbReference type="SAM" id="MobiDB-lite"/>
    </source>
</evidence>
<proteinExistence type="predicted"/>
<protein>
    <submittedName>
        <fullName evidence="2">Uncharacterized protein</fullName>
    </submittedName>
</protein>